<organism evidence="3 4">
    <name type="scientific">Bemisia tabaci</name>
    <name type="common">Sweetpotato whitefly</name>
    <name type="synonym">Aleurodes tabaci</name>
    <dbReference type="NCBI Taxonomy" id="7038"/>
    <lineage>
        <taxon>Eukaryota</taxon>
        <taxon>Metazoa</taxon>
        <taxon>Ecdysozoa</taxon>
        <taxon>Arthropoda</taxon>
        <taxon>Hexapoda</taxon>
        <taxon>Insecta</taxon>
        <taxon>Pterygota</taxon>
        <taxon>Neoptera</taxon>
        <taxon>Paraneoptera</taxon>
        <taxon>Hemiptera</taxon>
        <taxon>Sternorrhyncha</taxon>
        <taxon>Aleyrodoidea</taxon>
        <taxon>Aleyrodidae</taxon>
        <taxon>Aleyrodinae</taxon>
        <taxon>Bemisia</taxon>
    </lineage>
</organism>
<dbReference type="InterPro" id="IPR039142">
    <property type="entry name" value="NRF1/Ewg"/>
</dbReference>
<name>A0A9P0G3I8_BEMTA</name>
<feature type="region of interest" description="Disordered" evidence="1">
    <location>
        <begin position="64"/>
        <end position="84"/>
    </location>
</feature>
<evidence type="ECO:0000313" key="4">
    <source>
        <dbReference type="Proteomes" id="UP001152759"/>
    </source>
</evidence>
<dbReference type="FunFam" id="2.30.29.30:FF:000362">
    <property type="entry name" value="Uncharacterized protein, isoform B"/>
    <property type="match status" value="1"/>
</dbReference>
<gene>
    <name evidence="3" type="ORF">BEMITA_LOCUS5137</name>
</gene>
<dbReference type="KEGG" id="btab:109038564"/>
<evidence type="ECO:0000313" key="3">
    <source>
        <dbReference type="EMBL" id="CAH0767933.1"/>
    </source>
</evidence>
<dbReference type="GO" id="GO:0006357">
    <property type="term" value="P:regulation of transcription by RNA polymerase II"/>
    <property type="evidence" value="ECO:0007669"/>
    <property type="project" value="InterPro"/>
</dbReference>
<proteinExistence type="predicted"/>
<reference evidence="3" key="1">
    <citation type="submission" date="2021-12" db="EMBL/GenBank/DDBJ databases">
        <authorList>
            <person name="King R."/>
        </authorList>
    </citation>
    <scope>NUCLEOTIDE SEQUENCE</scope>
</reference>
<dbReference type="PROSITE" id="PS50229">
    <property type="entry name" value="WH1"/>
    <property type="match status" value="1"/>
</dbReference>
<sequence length="306" mass="34156">MSQVGTEYWSPVMPPGPVVGLDGNQYASYPVLPKAKEEMPLSEQAVERFQEKYDYSYATQRRRLSSTGCTDSNSSSSVDGNELSDQEKAQVESCFRGLKTQVFVASSLANLYLGTNGEDSSWKLSYTGIPVVILDTGEAKSRTKRQMRILLAERGSCFTLWQDLIDNLSSYKVSGPAFHTMCLSSDHSKLIGFSFDCARAAEQLWRHIEKLTSNPENISLSVPGAKRRNSKKLKKQVKICDKLPEKCNISQPCCFQHIINVNLSDRSRYFSLRTLMPTESLTPHPHPSNHSSSPELSSDSELPTQV</sequence>
<evidence type="ECO:0000256" key="1">
    <source>
        <dbReference type="SAM" id="MobiDB-lite"/>
    </source>
</evidence>
<feature type="compositionally biased region" description="Low complexity" evidence="1">
    <location>
        <begin position="65"/>
        <end position="83"/>
    </location>
</feature>
<dbReference type="PANTHER" id="PTHR20338">
    <property type="entry name" value="NUCLEAR RESPIRATORY FACTOR 1"/>
    <property type="match status" value="1"/>
</dbReference>
<keyword evidence="4" id="KW-1185">Reference proteome</keyword>
<feature type="region of interest" description="Disordered" evidence="1">
    <location>
        <begin position="280"/>
        <end position="306"/>
    </location>
</feature>
<dbReference type="GO" id="GO:0003700">
    <property type="term" value="F:DNA-binding transcription factor activity"/>
    <property type="evidence" value="ECO:0007669"/>
    <property type="project" value="InterPro"/>
</dbReference>
<protein>
    <recommendedName>
        <fullName evidence="2">WH1 domain-containing protein</fullName>
    </recommendedName>
</protein>
<dbReference type="Proteomes" id="UP001152759">
    <property type="component" value="Chromosome 3"/>
</dbReference>
<dbReference type="InterPro" id="IPR000697">
    <property type="entry name" value="WH1/EVH1_dom"/>
</dbReference>
<feature type="domain" description="WH1" evidence="2">
    <location>
        <begin position="96"/>
        <end position="215"/>
    </location>
</feature>
<dbReference type="EMBL" id="OU963864">
    <property type="protein sequence ID" value="CAH0767933.1"/>
    <property type="molecule type" value="Genomic_DNA"/>
</dbReference>
<accession>A0A9P0G3I8</accession>
<dbReference type="Gene3D" id="2.30.29.30">
    <property type="entry name" value="Pleckstrin-homology domain (PH domain)/Phosphotyrosine-binding domain (PTB)"/>
    <property type="match status" value="1"/>
</dbReference>
<dbReference type="InterPro" id="IPR011993">
    <property type="entry name" value="PH-like_dom_sf"/>
</dbReference>
<evidence type="ECO:0000259" key="2">
    <source>
        <dbReference type="PROSITE" id="PS50229"/>
    </source>
</evidence>
<dbReference type="AlphaFoldDB" id="A0A9P0G3I8"/>